<dbReference type="SUPFAM" id="SSF158544">
    <property type="entry name" value="GspK insert domain-like"/>
    <property type="match status" value="1"/>
</dbReference>
<evidence type="ECO:0000259" key="13">
    <source>
        <dbReference type="Pfam" id="PF03934"/>
    </source>
</evidence>
<evidence type="ECO:0000256" key="9">
    <source>
        <dbReference type="ARBA" id="ARBA00023136"/>
    </source>
</evidence>
<feature type="region of interest" description="Disordered" evidence="11">
    <location>
        <begin position="305"/>
        <end position="343"/>
    </location>
</feature>
<dbReference type="OrthoDB" id="9788973at2"/>
<dbReference type="InterPro" id="IPR005628">
    <property type="entry name" value="GspK"/>
</dbReference>
<protein>
    <recommendedName>
        <fullName evidence="10">Type II secretion system protein K</fullName>
    </recommendedName>
</protein>
<dbReference type="PANTHER" id="PTHR38831:SF1">
    <property type="entry name" value="TYPE II SECRETION SYSTEM PROTEIN K-RELATED"/>
    <property type="match status" value="1"/>
</dbReference>
<keyword evidence="3 10" id="KW-0813">Transport</keyword>
<dbReference type="Gene3D" id="1.10.40.60">
    <property type="entry name" value="EpsJ-like"/>
    <property type="match status" value="2"/>
</dbReference>
<evidence type="ECO:0000256" key="3">
    <source>
        <dbReference type="ARBA" id="ARBA00022448"/>
    </source>
</evidence>
<dbReference type="RefSeq" id="WP_008043495.1">
    <property type="nucleotide sequence ID" value="NZ_CH724150.1"/>
</dbReference>
<keyword evidence="6 12" id="KW-0812">Transmembrane</keyword>
<evidence type="ECO:0000256" key="7">
    <source>
        <dbReference type="ARBA" id="ARBA00022927"/>
    </source>
</evidence>
<reference evidence="15 16" key="1">
    <citation type="submission" date="2006-02" db="EMBL/GenBank/DDBJ databases">
        <authorList>
            <person name="Pinhassi J."/>
            <person name="Pedros-Alio C."/>
            <person name="Ferriera S."/>
            <person name="Johnson J."/>
            <person name="Kravitz S."/>
            <person name="Halpern A."/>
            <person name="Remington K."/>
            <person name="Beeson K."/>
            <person name="Tran B."/>
            <person name="Rogers Y.-H."/>
            <person name="Friedman R."/>
            <person name="Venter J.C."/>
        </authorList>
    </citation>
    <scope>NUCLEOTIDE SEQUENCE [LARGE SCALE GENOMIC DNA]</scope>
    <source>
        <strain evidence="15 16">MED297</strain>
    </source>
</reference>
<evidence type="ECO:0000256" key="2">
    <source>
        <dbReference type="ARBA" id="ARBA00007246"/>
    </source>
</evidence>
<feature type="domain" description="T2SS protein K second SAM-like" evidence="13">
    <location>
        <begin position="205"/>
        <end position="254"/>
    </location>
</feature>
<feature type="compositionally biased region" description="Low complexity" evidence="11">
    <location>
        <begin position="320"/>
        <end position="333"/>
    </location>
</feature>
<keyword evidence="7" id="KW-0653">Protein transport</keyword>
<evidence type="ECO:0000256" key="4">
    <source>
        <dbReference type="ARBA" id="ARBA00022475"/>
    </source>
</evidence>
<accession>A4BDW9</accession>
<gene>
    <name evidence="15" type="ORF">MED297_16254</name>
</gene>
<dbReference type="GO" id="GO:0005886">
    <property type="term" value="C:plasma membrane"/>
    <property type="evidence" value="ECO:0007669"/>
    <property type="project" value="UniProtKB-SubCell"/>
</dbReference>
<dbReference type="PANTHER" id="PTHR38831">
    <property type="entry name" value="TYPE II SECRETION SYSTEM PROTEIN K"/>
    <property type="match status" value="1"/>
</dbReference>
<sequence length="343" mass="37673">MKNRMPANEQGYVLLQVMFVFAILMVIVAQVQYQQRIQVERTRHVLFLSQAQAYAESAEAIAEVGLSLDAQSSSTDHLYELWNTTEAVFPLDEGGLVAVEINDLQGRFNLNWLSMDSEYRSGALQAFDKLLLLIGADESIAQELYQWFDADTGADYFYADEQPSYAPSYTAMADVTELLLLKSVDQEQFDLLSPWVSALPADSALNINTAPSEVIQTIAGYIGQDIAAKAVTDRGEEGFDAVTDFLNQDVFKENEQSGIYLSELSVTSDWFELYTEITLGEDTLSQRSVIHRDADGGLTVTLRDRSATEANQLPGDPVKAAASAANPGNNNDATSSDDPAGEF</sequence>
<evidence type="ECO:0000256" key="10">
    <source>
        <dbReference type="PIRNR" id="PIRNR002786"/>
    </source>
</evidence>
<evidence type="ECO:0000256" key="12">
    <source>
        <dbReference type="SAM" id="Phobius"/>
    </source>
</evidence>
<evidence type="ECO:0000256" key="5">
    <source>
        <dbReference type="ARBA" id="ARBA00022519"/>
    </source>
</evidence>
<keyword evidence="4 10" id="KW-1003">Cell membrane</keyword>
<dbReference type="STRING" id="314283.MED297_16254"/>
<dbReference type="InterPro" id="IPR038072">
    <property type="entry name" value="GspK_central_sf"/>
</dbReference>
<dbReference type="PIRSF" id="PIRSF002786">
    <property type="entry name" value="XcpX"/>
    <property type="match status" value="1"/>
</dbReference>
<evidence type="ECO:0000256" key="8">
    <source>
        <dbReference type="ARBA" id="ARBA00022989"/>
    </source>
</evidence>
<comment type="subcellular location">
    <subcellularLocation>
        <location evidence="1 10">Cell inner membrane</location>
    </subcellularLocation>
</comment>
<keyword evidence="5 10" id="KW-0997">Cell inner membrane</keyword>
<evidence type="ECO:0000256" key="1">
    <source>
        <dbReference type="ARBA" id="ARBA00004533"/>
    </source>
</evidence>
<feature type="domain" description="T2SS protein K first SAM-like" evidence="14">
    <location>
        <begin position="106"/>
        <end position="201"/>
    </location>
</feature>
<evidence type="ECO:0000256" key="11">
    <source>
        <dbReference type="SAM" id="MobiDB-lite"/>
    </source>
</evidence>
<proteinExistence type="inferred from homology"/>
<evidence type="ECO:0000313" key="15">
    <source>
        <dbReference type="EMBL" id="EAR09728.1"/>
    </source>
</evidence>
<keyword evidence="9 10" id="KW-0472">Membrane</keyword>
<dbReference type="InterPro" id="IPR045584">
    <property type="entry name" value="Pilin-like"/>
</dbReference>
<dbReference type="Pfam" id="PF03934">
    <property type="entry name" value="T2SSK"/>
    <property type="match status" value="1"/>
</dbReference>
<keyword evidence="16" id="KW-1185">Reference proteome</keyword>
<dbReference type="AlphaFoldDB" id="A4BDW9"/>
<evidence type="ECO:0000259" key="14">
    <source>
        <dbReference type="Pfam" id="PF21687"/>
    </source>
</evidence>
<dbReference type="InterPro" id="IPR049031">
    <property type="entry name" value="T2SSK_SAM-like_1st"/>
</dbReference>
<dbReference type="EMBL" id="AAOE01000008">
    <property type="protein sequence ID" value="EAR09728.1"/>
    <property type="molecule type" value="Genomic_DNA"/>
</dbReference>
<organism evidence="15 16">
    <name type="scientific">Reinekea blandensis MED297</name>
    <dbReference type="NCBI Taxonomy" id="314283"/>
    <lineage>
        <taxon>Bacteria</taxon>
        <taxon>Pseudomonadati</taxon>
        <taxon>Pseudomonadota</taxon>
        <taxon>Gammaproteobacteria</taxon>
        <taxon>Oceanospirillales</taxon>
        <taxon>Saccharospirillaceae</taxon>
        <taxon>Reinekea</taxon>
    </lineage>
</organism>
<comment type="caution">
    <text evidence="15">The sequence shown here is derived from an EMBL/GenBank/DDBJ whole genome shotgun (WGS) entry which is preliminary data.</text>
</comment>
<evidence type="ECO:0000256" key="6">
    <source>
        <dbReference type="ARBA" id="ARBA00022692"/>
    </source>
</evidence>
<dbReference type="Pfam" id="PF21687">
    <property type="entry name" value="T2SSK_1st"/>
    <property type="match status" value="1"/>
</dbReference>
<dbReference type="GO" id="GO:0009306">
    <property type="term" value="P:protein secretion"/>
    <property type="evidence" value="ECO:0007669"/>
    <property type="project" value="InterPro"/>
</dbReference>
<dbReference type="SUPFAM" id="SSF54523">
    <property type="entry name" value="Pili subunits"/>
    <property type="match status" value="1"/>
</dbReference>
<dbReference type="HOGENOM" id="CLU_057294_1_0_6"/>
<dbReference type="NCBIfam" id="NF037980">
    <property type="entry name" value="T2SS_GspK"/>
    <property type="match status" value="1"/>
</dbReference>
<feature type="transmembrane region" description="Helical" evidence="12">
    <location>
        <begin position="12"/>
        <end position="33"/>
    </location>
</feature>
<dbReference type="Gene3D" id="3.30.1300.30">
    <property type="entry name" value="GSPII I/J protein-like"/>
    <property type="match status" value="1"/>
</dbReference>
<dbReference type="Proteomes" id="UP000005953">
    <property type="component" value="Unassembled WGS sequence"/>
</dbReference>
<dbReference type="InterPro" id="IPR049179">
    <property type="entry name" value="T2SSK_SAM-like_2nd"/>
</dbReference>
<comment type="similarity">
    <text evidence="2 10">Belongs to the GSP K family.</text>
</comment>
<keyword evidence="8 12" id="KW-1133">Transmembrane helix</keyword>
<evidence type="ECO:0000313" key="16">
    <source>
        <dbReference type="Proteomes" id="UP000005953"/>
    </source>
</evidence>
<name>A4BDW9_9GAMM</name>